<comment type="caution">
    <text evidence="2">The sequence shown here is derived from an EMBL/GenBank/DDBJ whole genome shotgun (WGS) entry which is preliminary data.</text>
</comment>
<feature type="compositionally biased region" description="Acidic residues" evidence="1">
    <location>
        <begin position="151"/>
        <end position="179"/>
    </location>
</feature>
<evidence type="ECO:0000313" key="3">
    <source>
        <dbReference type="Proteomes" id="UP001642464"/>
    </source>
</evidence>
<name>A0ABP0HF16_9DINO</name>
<dbReference type="EMBL" id="CAXAMM010000769">
    <property type="protein sequence ID" value="CAK8988814.1"/>
    <property type="molecule type" value="Genomic_DNA"/>
</dbReference>
<accession>A0ABP0HF16</accession>
<dbReference type="Proteomes" id="UP001642464">
    <property type="component" value="Unassembled WGS sequence"/>
</dbReference>
<organism evidence="2 3">
    <name type="scientific">Durusdinium trenchii</name>
    <dbReference type="NCBI Taxonomy" id="1381693"/>
    <lineage>
        <taxon>Eukaryota</taxon>
        <taxon>Sar</taxon>
        <taxon>Alveolata</taxon>
        <taxon>Dinophyceae</taxon>
        <taxon>Suessiales</taxon>
        <taxon>Symbiodiniaceae</taxon>
        <taxon>Durusdinium</taxon>
    </lineage>
</organism>
<reference evidence="2 3" key="1">
    <citation type="submission" date="2024-02" db="EMBL/GenBank/DDBJ databases">
        <authorList>
            <person name="Chen Y."/>
            <person name="Shah S."/>
            <person name="Dougan E. K."/>
            <person name="Thang M."/>
            <person name="Chan C."/>
        </authorList>
    </citation>
    <scope>NUCLEOTIDE SEQUENCE [LARGE SCALE GENOMIC DNA]</scope>
</reference>
<evidence type="ECO:0000256" key="1">
    <source>
        <dbReference type="SAM" id="MobiDB-lite"/>
    </source>
</evidence>
<proteinExistence type="predicted"/>
<feature type="region of interest" description="Disordered" evidence="1">
    <location>
        <begin position="145"/>
        <end position="189"/>
    </location>
</feature>
<protein>
    <submittedName>
        <fullName evidence="2">Uncharacterized protein</fullName>
    </submittedName>
</protein>
<gene>
    <name evidence="2" type="ORF">SCF082_LOCUS1541</name>
</gene>
<evidence type="ECO:0000313" key="2">
    <source>
        <dbReference type="EMBL" id="CAK8988814.1"/>
    </source>
</evidence>
<keyword evidence="3" id="KW-1185">Reference proteome</keyword>
<sequence>MLKAELTPVDDWHFLRFVCDEEGVQTKALHFLFSYAGLRGGISPEICHPKWNGFRRATRAAKIQYDLLRLTIAANYSHGARVTGERATRRKLALQKFLESQPDSFFEELNEEVILDRDLGNVDSAQLNVDSRVLVEEYLESDSIRRKGDYADEEDDNDAAAGADDAENDDDEENDDPDDHEMGPAGCSARPLSKSELYAAYKGKGPHAMYYDIMHDDKLRASAEILCQVARPLHEQYRNDLKAQQGDLDEILAWNASRSLGGTMSAVNKILMASSTSHLFRVMRVSGHCNPPVDYDPVQLEDDIVLAEKAFCFSIHLAGNYAWSEQYNQLTLPMAAASLLSQSQCDRLKGLKHLKRLVKAITLAEDLVSGGKRPDLEPVLSTLAFQEEPLARELMILLTKGRFNCDETSIQDCVKVMTRYCGGSSSTKEVLESTFGHLSYCVSASNKNKRLNPHCIWYYATSSPYVAASGMDQRLPTTEEWLNCASEFGQSNSDMMKNFNRAFLPNTTAFPEAPGIQIPCTVAGVQKTEWRLAGPASHYNSSAAAAYLIFDAPTSFANCVFLVKGEIYKNKQGEYFLSLGFQQYAALGIELESHIIGEKDRSIILADFNFNEKSVSTLHNFTIDESSCSWRYVHQRVLPPACLPQDIALFGFGSAFEVTKLDSLLRGSIQAGISLTIPRLLQVCKAVKCPMPAEGSGKGGRKKKVDYVKALVSFLWPSETEEFRKGVRQTMMGGTRDEPMDLNVLAYIAELDTDNQESFSRLKKDAQRQFEEKIFARGHATEKKNAEAAKARAEKIMADKKSAEKKEHVRQWNLTPPDLRKLLPAGGAVAPGTFWMRWHPVQRWWRVTYPTRPFSGLSRCLCL</sequence>